<dbReference type="Proteomes" id="UP000499080">
    <property type="component" value="Unassembled WGS sequence"/>
</dbReference>
<evidence type="ECO:0000313" key="2">
    <source>
        <dbReference type="Proteomes" id="UP000499080"/>
    </source>
</evidence>
<organism evidence="1 2">
    <name type="scientific">Araneus ventricosus</name>
    <name type="common">Orbweaver spider</name>
    <name type="synonym">Epeira ventricosa</name>
    <dbReference type="NCBI Taxonomy" id="182803"/>
    <lineage>
        <taxon>Eukaryota</taxon>
        <taxon>Metazoa</taxon>
        <taxon>Ecdysozoa</taxon>
        <taxon>Arthropoda</taxon>
        <taxon>Chelicerata</taxon>
        <taxon>Arachnida</taxon>
        <taxon>Araneae</taxon>
        <taxon>Araneomorphae</taxon>
        <taxon>Entelegynae</taxon>
        <taxon>Araneoidea</taxon>
        <taxon>Araneidae</taxon>
        <taxon>Araneus</taxon>
    </lineage>
</organism>
<dbReference type="EMBL" id="BGPR01167418">
    <property type="protein sequence ID" value="GBM18487.1"/>
    <property type="molecule type" value="Genomic_DNA"/>
</dbReference>
<dbReference type="AlphaFoldDB" id="A0A4Y2DQH9"/>
<comment type="caution">
    <text evidence="1">The sequence shown here is derived from an EMBL/GenBank/DDBJ whole genome shotgun (WGS) entry which is preliminary data.</text>
</comment>
<gene>
    <name evidence="1" type="ORF">AVEN_113190_1</name>
</gene>
<name>A0A4Y2DQH9_ARAVE</name>
<proteinExistence type="predicted"/>
<accession>A0A4Y2DQH9</accession>
<evidence type="ECO:0000313" key="1">
    <source>
        <dbReference type="EMBL" id="GBM18487.1"/>
    </source>
</evidence>
<sequence length="114" mass="13052">MSRGMRLVKTERCVLRDPFASYLDPPKGKRRLKETLKIRLNSERSAFPGSPICRLIAGAFQRQPNALSETRFMYQRPARHQIVSQILRNGLMLLVGRFPMENGAFFEVGNVSTK</sequence>
<reference evidence="1 2" key="1">
    <citation type="journal article" date="2019" name="Sci. Rep.">
        <title>Orb-weaving spider Araneus ventricosus genome elucidates the spidroin gene catalogue.</title>
        <authorList>
            <person name="Kono N."/>
            <person name="Nakamura H."/>
            <person name="Ohtoshi R."/>
            <person name="Moran D.A.P."/>
            <person name="Shinohara A."/>
            <person name="Yoshida Y."/>
            <person name="Fujiwara M."/>
            <person name="Mori M."/>
            <person name="Tomita M."/>
            <person name="Arakawa K."/>
        </authorList>
    </citation>
    <scope>NUCLEOTIDE SEQUENCE [LARGE SCALE GENOMIC DNA]</scope>
</reference>
<protein>
    <submittedName>
        <fullName evidence="1">Uncharacterized protein</fullName>
    </submittedName>
</protein>
<keyword evidence="2" id="KW-1185">Reference proteome</keyword>